<keyword evidence="2" id="KW-0805">Transcription regulation</keyword>
<evidence type="ECO:0000313" key="8">
    <source>
        <dbReference type="EMBL" id="AQG78561.1"/>
    </source>
</evidence>
<evidence type="ECO:0000259" key="7">
    <source>
        <dbReference type="PROSITE" id="PS50110"/>
    </source>
</evidence>
<dbReference type="InterPro" id="IPR039420">
    <property type="entry name" value="WalR-like"/>
</dbReference>
<dbReference type="InterPro" id="IPR011006">
    <property type="entry name" value="CheY-like_superfamily"/>
</dbReference>
<evidence type="ECO:0000256" key="2">
    <source>
        <dbReference type="ARBA" id="ARBA00023015"/>
    </source>
</evidence>
<dbReference type="GO" id="GO:0006355">
    <property type="term" value="P:regulation of DNA-templated transcription"/>
    <property type="evidence" value="ECO:0007669"/>
    <property type="project" value="InterPro"/>
</dbReference>
<dbReference type="SMART" id="SM00448">
    <property type="entry name" value="REC"/>
    <property type="match status" value="1"/>
</dbReference>
<keyword evidence="9" id="KW-1185">Reference proteome</keyword>
<sequence length="215" mass="24575">MIQPAQQPIRLLIIDDHRLFNDGLRLMLADVPDLIVVGQIYHSPNALQAVTEFQPDVLIIDFNMPELDGLDLTRQLVANRTTQRILILSMYGEQRYIDDFRNAGATGYMLKTSTKEELLAAIRAVAQGQAYFDPKLHDWKQFGNHTDDIFLKKYKLTPREVEIIRYIKQGLSSPQIAEKVNLSPHTIDTHRKNIHAKLNISTLADLVRFAIEMGL</sequence>
<keyword evidence="1 5" id="KW-0597">Phosphoprotein</keyword>
<organism evidence="8 9">
    <name type="scientific">Spirosoma montaniterrae</name>
    <dbReference type="NCBI Taxonomy" id="1178516"/>
    <lineage>
        <taxon>Bacteria</taxon>
        <taxon>Pseudomonadati</taxon>
        <taxon>Bacteroidota</taxon>
        <taxon>Cytophagia</taxon>
        <taxon>Cytophagales</taxon>
        <taxon>Cytophagaceae</taxon>
        <taxon>Spirosoma</taxon>
    </lineage>
</organism>
<feature type="modified residue" description="4-aspartylphosphate" evidence="5">
    <location>
        <position position="61"/>
    </location>
</feature>
<feature type="domain" description="Response regulatory" evidence="7">
    <location>
        <begin position="10"/>
        <end position="126"/>
    </location>
</feature>
<protein>
    <recommendedName>
        <fullName evidence="10">LuxR family transcriptional regulator</fullName>
    </recommendedName>
</protein>
<dbReference type="InterPro" id="IPR000792">
    <property type="entry name" value="Tscrpt_reg_LuxR_C"/>
</dbReference>
<reference evidence="8 9" key="1">
    <citation type="submission" date="2016-01" db="EMBL/GenBank/DDBJ databases">
        <authorList>
            <person name="Oliw E.H."/>
        </authorList>
    </citation>
    <scope>NUCLEOTIDE SEQUENCE [LARGE SCALE GENOMIC DNA]</scope>
    <source>
        <strain evidence="8 9">DY10</strain>
    </source>
</reference>
<evidence type="ECO:0000256" key="1">
    <source>
        <dbReference type="ARBA" id="ARBA00022553"/>
    </source>
</evidence>
<evidence type="ECO:0008006" key="10">
    <source>
        <dbReference type="Google" id="ProtNLM"/>
    </source>
</evidence>
<dbReference type="SUPFAM" id="SSF52172">
    <property type="entry name" value="CheY-like"/>
    <property type="match status" value="1"/>
</dbReference>
<dbReference type="EMBL" id="CP014263">
    <property type="protein sequence ID" value="AQG78561.1"/>
    <property type="molecule type" value="Genomic_DNA"/>
</dbReference>
<dbReference type="PROSITE" id="PS50110">
    <property type="entry name" value="RESPONSE_REGULATORY"/>
    <property type="match status" value="1"/>
</dbReference>
<dbReference type="PRINTS" id="PR00038">
    <property type="entry name" value="HTHLUXR"/>
</dbReference>
<dbReference type="GO" id="GO:0000160">
    <property type="term" value="P:phosphorelay signal transduction system"/>
    <property type="evidence" value="ECO:0007669"/>
    <property type="project" value="InterPro"/>
</dbReference>
<dbReference type="InterPro" id="IPR001789">
    <property type="entry name" value="Sig_transdc_resp-reg_receiver"/>
</dbReference>
<dbReference type="Proteomes" id="UP000187941">
    <property type="component" value="Chromosome"/>
</dbReference>
<evidence type="ECO:0000256" key="3">
    <source>
        <dbReference type="ARBA" id="ARBA00023125"/>
    </source>
</evidence>
<keyword evidence="3" id="KW-0238">DNA-binding</keyword>
<dbReference type="PANTHER" id="PTHR43214:SF41">
    <property type="entry name" value="NITRATE_NITRITE RESPONSE REGULATOR PROTEIN NARP"/>
    <property type="match status" value="1"/>
</dbReference>
<dbReference type="PROSITE" id="PS00622">
    <property type="entry name" value="HTH_LUXR_1"/>
    <property type="match status" value="1"/>
</dbReference>
<feature type="domain" description="HTH luxR-type" evidence="6">
    <location>
        <begin position="149"/>
        <end position="214"/>
    </location>
</feature>
<keyword evidence="4" id="KW-0804">Transcription</keyword>
<dbReference type="PROSITE" id="PS50043">
    <property type="entry name" value="HTH_LUXR_2"/>
    <property type="match status" value="1"/>
</dbReference>
<proteinExistence type="predicted"/>
<dbReference type="AlphaFoldDB" id="A0A1P9WT42"/>
<dbReference type="KEGG" id="smon:AWR27_03910"/>
<dbReference type="Pfam" id="PF00196">
    <property type="entry name" value="GerE"/>
    <property type="match status" value="1"/>
</dbReference>
<dbReference type="OrthoDB" id="9797341at2"/>
<dbReference type="STRING" id="1178516.AWR27_03910"/>
<dbReference type="CDD" id="cd06170">
    <property type="entry name" value="LuxR_C_like"/>
    <property type="match status" value="1"/>
</dbReference>
<dbReference type="InterPro" id="IPR016032">
    <property type="entry name" value="Sig_transdc_resp-reg_C-effctor"/>
</dbReference>
<gene>
    <name evidence="8" type="ORF">AWR27_03910</name>
</gene>
<evidence type="ECO:0000256" key="4">
    <source>
        <dbReference type="ARBA" id="ARBA00023163"/>
    </source>
</evidence>
<evidence type="ECO:0000256" key="5">
    <source>
        <dbReference type="PROSITE-ProRule" id="PRU00169"/>
    </source>
</evidence>
<dbReference type="CDD" id="cd17535">
    <property type="entry name" value="REC_NarL-like"/>
    <property type="match status" value="1"/>
</dbReference>
<dbReference type="Gene3D" id="3.40.50.2300">
    <property type="match status" value="1"/>
</dbReference>
<accession>A0A1P9WT42</accession>
<name>A0A1P9WT42_9BACT</name>
<dbReference type="SMART" id="SM00421">
    <property type="entry name" value="HTH_LUXR"/>
    <property type="match status" value="1"/>
</dbReference>
<dbReference type="InterPro" id="IPR058245">
    <property type="entry name" value="NreC/VraR/RcsB-like_REC"/>
</dbReference>
<dbReference type="RefSeq" id="WP_077130000.1">
    <property type="nucleotide sequence ID" value="NZ_CP014263.1"/>
</dbReference>
<dbReference type="Pfam" id="PF00072">
    <property type="entry name" value="Response_reg"/>
    <property type="match status" value="1"/>
</dbReference>
<dbReference type="GO" id="GO:0003677">
    <property type="term" value="F:DNA binding"/>
    <property type="evidence" value="ECO:0007669"/>
    <property type="project" value="UniProtKB-KW"/>
</dbReference>
<evidence type="ECO:0000313" key="9">
    <source>
        <dbReference type="Proteomes" id="UP000187941"/>
    </source>
</evidence>
<evidence type="ECO:0000259" key="6">
    <source>
        <dbReference type="PROSITE" id="PS50043"/>
    </source>
</evidence>
<dbReference type="SUPFAM" id="SSF46894">
    <property type="entry name" value="C-terminal effector domain of the bipartite response regulators"/>
    <property type="match status" value="1"/>
</dbReference>
<dbReference type="PANTHER" id="PTHR43214">
    <property type="entry name" value="TWO-COMPONENT RESPONSE REGULATOR"/>
    <property type="match status" value="1"/>
</dbReference>